<keyword evidence="15" id="KW-1185">Reference proteome</keyword>
<comment type="cofactor">
    <cofactor evidence="1 12">
        <name>FMN</name>
        <dbReference type="ChEBI" id="CHEBI:58210"/>
    </cofactor>
</comment>
<proteinExistence type="inferred from homology"/>
<reference evidence="14 15" key="1">
    <citation type="submission" date="2020-06" db="EMBL/GenBank/DDBJ databases">
        <title>Genome sequence of Rhizobium sp strain ADMK78.</title>
        <authorList>
            <person name="Rahi P."/>
        </authorList>
    </citation>
    <scope>NUCLEOTIDE SEQUENCE [LARGE SCALE GENOMIC DNA]</scope>
    <source>
        <strain evidence="14 15">ADMK78</strain>
    </source>
</reference>
<evidence type="ECO:0000313" key="14">
    <source>
        <dbReference type="EMBL" id="QLF70408.1"/>
    </source>
</evidence>
<organism evidence="14 15">
    <name type="scientific">Peteryoungia desertarenae</name>
    <dbReference type="NCBI Taxonomy" id="1813451"/>
    <lineage>
        <taxon>Bacteria</taxon>
        <taxon>Pseudomonadati</taxon>
        <taxon>Pseudomonadota</taxon>
        <taxon>Alphaproteobacteria</taxon>
        <taxon>Hyphomicrobiales</taxon>
        <taxon>Rhizobiaceae</taxon>
        <taxon>Peteryoungia</taxon>
    </lineage>
</organism>
<dbReference type="InterPro" id="IPR013785">
    <property type="entry name" value="Aldolase_TIM"/>
</dbReference>
<evidence type="ECO:0000256" key="11">
    <source>
        <dbReference type="ARBA" id="ARBA00048802"/>
    </source>
</evidence>
<dbReference type="NCBIfam" id="TIGR00737">
    <property type="entry name" value="nifR3_yhdG"/>
    <property type="match status" value="1"/>
</dbReference>
<evidence type="ECO:0000256" key="9">
    <source>
        <dbReference type="ARBA" id="ARBA00023002"/>
    </source>
</evidence>
<keyword evidence="3" id="KW-0820">tRNA-binding</keyword>
<dbReference type="InterPro" id="IPR035587">
    <property type="entry name" value="DUS-like_FMN-bd"/>
</dbReference>
<sequence>MTSVALDTPFQIGTVRVRNRVVLAPMSGVTDLPFRQLAFRFGAGLVVTEMVASRELVHNAAESWSRLKGAGLNPHMVQLAGRDPHWMAEAAKIAEANGADIIDINMGCPAKKVIGGYAGSALMREPDHALSIIEATVKAVSVPVTVKMRLGWDHSSLNAPELAARAESVGVQLITVHGRTRMQFYEGSADWDAIADVRNAITVPLVANGDVDTSDDATEIIRRSGADAVMVGRSSQGRPWHAGALAGAAPPRREDLPSLIVEHYEMMLAHYGREVGLRHARKHLGWYLDRHAPETPPGLKAEIMTTKDPAFVTRAMKQALGSTQTSKREAA</sequence>
<evidence type="ECO:0000256" key="12">
    <source>
        <dbReference type="PIRNR" id="PIRNR006621"/>
    </source>
</evidence>
<keyword evidence="6 12" id="KW-0819">tRNA processing</keyword>
<comment type="catalytic activity">
    <reaction evidence="10">
        <text>a 5,6-dihydrouridine in tRNA + NADP(+) = a uridine in tRNA + NADPH + H(+)</text>
        <dbReference type="Rhea" id="RHEA:23624"/>
        <dbReference type="Rhea" id="RHEA-COMP:13339"/>
        <dbReference type="Rhea" id="RHEA-COMP:13887"/>
        <dbReference type="ChEBI" id="CHEBI:15378"/>
        <dbReference type="ChEBI" id="CHEBI:57783"/>
        <dbReference type="ChEBI" id="CHEBI:58349"/>
        <dbReference type="ChEBI" id="CHEBI:65315"/>
        <dbReference type="ChEBI" id="CHEBI:74443"/>
    </reaction>
</comment>
<dbReference type="SUPFAM" id="SSF51395">
    <property type="entry name" value="FMN-linked oxidoreductases"/>
    <property type="match status" value="1"/>
</dbReference>
<dbReference type="EMBL" id="CP058350">
    <property type="protein sequence ID" value="QLF70408.1"/>
    <property type="molecule type" value="Genomic_DNA"/>
</dbReference>
<evidence type="ECO:0000256" key="6">
    <source>
        <dbReference type="ARBA" id="ARBA00022694"/>
    </source>
</evidence>
<comment type="similarity">
    <text evidence="12">Belongs to the dus family.</text>
</comment>
<dbReference type="Proteomes" id="UP000308530">
    <property type="component" value="Chromosome"/>
</dbReference>
<dbReference type="PANTHER" id="PTHR45846">
    <property type="entry name" value="TRNA-DIHYDROURIDINE(47) SYNTHASE [NAD(P)(+)]-LIKE"/>
    <property type="match status" value="1"/>
</dbReference>
<dbReference type="InterPro" id="IPR004652">
    <property type="entry name" value="DusB-like"/>
</dbReference>
<keyword evidence="8" id="KW-0694">RNA-binding</keyword>
<keyword evidence="4 12" id="KW-0285">Flavoprotein</keyword>
<dbReference type="Pfam" id="PF01207">
    <property type="entry name" value="Dus"/>
    <property type="match status" value="1"/>
</dbReference>
<keyword evidence="5 12" id="KW-0288">FMN</keyword>
<dbReference type="Gene3D" id="1.10.1200.80">
    <property type="entry name" value="Putative flavin oxidoreducatase, domain 2"/>
    <property type="match status" value="1"/>
</dbReference>
<dbReference type="Gene3D" id="3.20.20.70">
    <property type="entry name" value="Aldolase class I"/>
    <property type="match status" value="1"/>
</dbReference>
<evidence type="ECO:0000256" key="3">
    <source>
        <dbReference type="ARBA" id="ARBA00022555"/>
    </source>
</evidence>
<evidence type="ECO:0000313" key="15">
    <source>
        <dbReference type="Proteomes" id="UP000308530"/>
    </source>
</evidence>
<dbReference type="InterPro" id="IPR018517">
    <property type="entry name" value="tRNA_hU_synthase_CS"/>
</dbReference>
<evidence type="ECO:0000256" key="5">
    <source>
        <dbReference type="ARBA" id="ARBA00022643"/>
    </source>
</evidence>
<dbReference type="PANTHER" id="PTHR45846:SF1">
    <property type="entry name" value="TRNA-DIHYDROURIDINE(47) SYNTHASE [NAD(P)(+)]-LIKE"/>
    <property type="match status" value="1"/>
</dbReference>
<dbReference type="InterPro" id="IPR024036">
    <property type="entry name" value="tRNA-dHydroUridine_Synthase_C"/>
</dbReference>
<dbReference type="InterPro" id="IPR001269">
    <property type="entry name" value="DUS_fam"/>
</dbReference>
<dbReference type="CDD" id="cd02801">
    <property type="entry name" value="DUS_like_FMN"/>
    <property type="match status" value="1"/>
</dbReference>
<comment type="catalytic activity">
    <reaction evidence="11">
        <text>a 5,6-dihydrouridine in tRNA + NAD(+) = a uridine in tRNA + NADH + H(+)</text>
        <dbReference type="Rhea" id="RHEA:54452"/>
        <dbReference type="Rhea" id="RHEA-COMP:13339"/>
        <dbReference type="Rhea" id="RHEA-COMP:13887"/>
        <dbReference type="ChEBI" id="CHEBI:15378"/>
        <dbReference type="ChEBI" id="CHEBI:57540"/>
        <dbReference type="ChEBI" id="CHEBI:57945"/>
        <dbReference type="ChEBI" id="CHEBI:65315"/>
        <dbReference type="ChEBI" id="CHEBI:74443"/>
    </reaction>
</comment>
<feature type="domain" description="DUS-like FMN-binding" evidence="13">
    <location>
        <begin position="23"/>
        <end position="294"/>
    </location>
</feature>
<keyword evidence="9 12" id="KW-0560">Oxidoreductase</keyword>
<dbReference type="PIRSF" id="PIRSF006621">
    <property type="entry name" value="Dus"/>
    <property type="match status" value="1"/>
</dbReference>
<evidence type="ECO:0000256" key="2">
    <source>
        <dbReference type="ARBA" id="ARBA00002790"/>
    </source>
</evidence>
<dbReference type="PROSITE" id="PS01136">
    <property type="entry name" value="UPF0034"/>
    <property type="match status" value="1"/>
</dbReference>
<gene>
    <name evidence="14" type="primary">dusB</name>
    <name evidence="14" type="ORF">FE840_013160</name>
</gene>
<evidence type="ECO:0000256" key="1">
    <source>
        <dbReference type="ARBA" id="ARBA00001917"/>
    </source>
</evidence>
<evidence type="ECO:0000256" key="10">
    <source>
        <dbReference type="ARBA" id="ARBA00048205"/>
    </source>
</evidence>
<name>A0ABX6QPG6_9HYPH</name>
<accession>A0ABX6QPG6</accession>
<evidence type="ECO:0000256" key="4">
    <source>
        <dbReference type="ARBA" id="ARBA00022630"/>
    </source>
</evidence>
<keyword evidence="7" id="KW-0521">NADP</keyword>
<dbReference type="RefSeq" id="WP_138288681.1">
    <property type="nucleotide sequence ID" value="NZ_CP058350.1"/>
</dbReference>
<evidence type="ECO:0000256" key="8">
    <source>
        <dbReference type="ARBA" id="ARBA00022884"/>
    </source>
</evidence>
<dbReference type="EC" id="1.3.1.-" evidence="12"/>
<evidence type="ECO:0000256" key="7">
    <source>
        <dbReference type="ARBA" id="ARBA00022857"/>
    </source>
</evidence>
<protein>
    <recommendedName>
        <fullName evidence="12">tRNA-dihydrouridine synthase</fullName>
        <ecNumber evidence="12">1.3.1.-</ecNumber>
    </recommendedName>
</protein>
<evidence type="ECO:0000259" key="13">
    <source>
        <dbReference type="Pfam" id="PF01207"/>
    </source>
</evidence>
<comment type="function">
    <text evidence="2 12">Catalyzes the synthesis of 5,6-dihydrouridine (D), a modified base found in the D-loop of most tRNAs, via the reduction of the C5-C6 double bond in target uridines.</text>
</comment>